<sequence>MQMQRPSRLEKEEPIDALCHHFNVQPNQTDTTILGAALDMLVLRDAQMPTHVLAVSQPDQPTAAPLMLPIDATLFEQGFRLKLSLPPRASRYTAPNRLKTGLGPPRRRPMDPQLDSAPESKPKQPVVRGARACTVCRAAKMKCVGAEDGQRQCQRCKRANVECIFEKHRRGRKPGSKLSEASKMLRRLEKGLNSAKIKSQSTEATSPYSDELRPTSIPEPAYSAGSSAEASYPPPNPHFSSADIQPQPLPSYQEDSASRSLDMEDDDEDLDRTDEAFYPAKLIKRENQRNSFFRTILNPEETPTAAPRRSSSLTPPQHVSPAPTGLSDPITAGIITEDDAKMLFDAIFLRLNPFVNLLDPALHTVSYVRSKCPFLFTTLVMAGCKFFKAEKFKQCQKLANEFAVRAFAECWKRVEVVQAFACMTYWKEPDDSRTWTFIGYACRMAVELGLNRYVANPPPTETDFQRLERRNRERTYLVLFVHDRSLSMQTGRHWMLPEDELVRNAMTWHEAGGGVVRPEDVVIAAFVVLRRIAAETTDIFYSTKGSLANSNSDINYEVVLSNCNARLTQWDNTWRHEMEKAGGEKFHFSFLSFFRLYVRLFLNSFGIQASLLPRYGQDSITVMTAYSAVFLLRLLRGPTTGNQLGPNAAHEIHTLISQTADSYHEASSSSHSPVSISASYHARFLRALVANDIFKARRHERERNDNSMPIDPRLQGPPQTHGTIQTSPTSQVYSPQVHRVVEQPPQTFQFPASPHLPAHPHATPHAQEYQMEHASELDAHYWKNMFLELGFGEGVDPNTMPNVIPNSNNTNMSRAMPQQQQQYMETPQHHHAHPHQQQQQHHPHHQQSMHSHPHQGMPSQGQMHYQNMHPAYGH</sequence>
<proteinExistence type="predicted"/>
<dbReference type="SUPFAM" id="SSF57701">
    <property type="entry name" value="Zn2/Cys6 DNA-binding domain"/>
    <property type="match status" value="1"/>
</dbReference>
<dbReference type="InterPro" id="IPR007219">
    <property type="entry name" value="XnlR_reg_dom"/>
</dbReference>
<keyword evidence="5" id="KW-0804">Transcription</keyword>
<comment type="subcellular location">
    <subcellularLocation>
        <location evidence="1">Nucleus</location>
    </subcellularLocation>
</comment>
<comment type="caution">
    <text evidence="9">The sequence shown here is derived from an EMBL/GenBank/DDBJ whole genome shotgun (WGS) entry which is preliminary data.</text>
</comment>
<keyword evidence="6" id="KW-0539">Nucleus</keyword>
<keyword evidence="4" id="KW-0238">DNA-binding</keyword>
<evidence type="ECO:0000256" key="7">
    <source>
        <dbReference type="SAM" id="MobiDB-lite"/>
    </source>
</evidence>
<dbReference type="InterPro" id="IPR001138">
    <property type="entry name" value="Zn2Cys6_DnaBD"/>
</dbReference>
<evidence type="ECO:0000256" key="3">
    <source>
        <dbReference type="ARBA" id="ARBA00023015"/>
    </source>
</evidence>
<evidence type="ECO:0000256" key="5">
    <source>
        <dbReference type="ARBA" id="ARBA00023163"/>
    </source>
</evidence>
<feature type="region of interest" description="Disordered" evidence="7">
    <location>
        <begin position="296"/>
        <end position="325"/>
    </location>
</feature>
<dbReference type="Pfam" id="PF00172">
    <property type="entry name" value="Zn_clus"/>
    <property type="match status" value="1"/>
</dbReference>
<dbReference type="CDD" id="cd12148">
    <property type="entry name" value="fungal_TF_MHR"/>
    <property type="match status" value="1"/>
</dbReference>
<dbReference type="CDD" id="cd00067">
    <property type="entry name" value="GAL4"/>
    <property type="match status" value="1"/>
</dbReference>
<evidence type="ECO:0000256" key="4">
    <source>
        <dbReference type="ARBA" id="ARBA00023125"/>
    </source>
</evidence>
<dbReference type="GO" id="GO:0005634">
    <property type="term" value="C:nucleus"/>
    <property type="evidence" value="ECO:0007669"/>
    <property type="project" value="UniProtKB-SubCell"/>
</dbReference>
<dbReference type="InterPro" id="IPR036864">
    <property type="entry name" value="Zn2-C6_fun-type_DNA-bd_sf"/>
</dbReference>
<dbReference type="PANTHER" id="PTHR31845">
    <property type="entry name" value="FINGER DOMAIN PROTEIN, PUTATIVE-RELATED"/>
    <property type="match status" value="1"/>
</dbReference>
<dbReference type="GO" id="GO:0000981">
    <property type="term" value="F:DNA-binding transcription factor activity, RNA polymerase II-specific"/>
    <property type="evidence" value="ECO:0007669"/>
    <property type="project" value="InterPro"/>
</dbReference>
<keyword evidence="2" id="KW-0479">Metal-binding</keyword>
<feature type="compositionally biased region" description="Polar residues" evidence="7">
    <location>
        <begin position="806"/>
        <end position="817"/>
    </location>
</feature>
<feature type="compositionally biased region" description="Basic residues" evidence="7">
    <location>
        <begin position="841"/>
        <end position="853"/>
    </location>
</feature>
<dbReference type="PROSITE" id="PS50048">
    <property type="entry name" value="ZN2_CY6_FUNGAL_2"/>
    <property type="match status" value="1"/>
</dbReference>
<dbReference type="Proteomes" id="UP001148786">
    <property type="component" value="Unassembled WGS sequence"/>
</dbReference>
<feature type="compositionally biased region" description="Low complexity" evidence="7">
    <location>
        <begin position="218"/>
        <end position="231"/>
    </location>
</feature>
<feature type="compositionally biased region" description="Polar residues" evidence="7">
    <location>
        <begin position="717"/>
        <end position="734"/>
    </location>
</feature>
<feature type="region of interest" description="Disordered" evidence="7">
    <location>
        <begin position="699"/>
        <end position="736"/>
    </location>
</feature>
<feature type="region of interest" description="Disordered" evidence="7">
    <location>
        <begin position="191"/>
        <end position="272"/>
    </location>
</feature>
<keyword evidence="3" id="KW-0805">Transcription regulation</keyword>
<dbReference type="OrthoDB" id="3163292at2759"/>
<dbReference type="PROSITE" id="PS00463">
    <property type="entry name" value="ZN2_CY6_FUNGAL_1"/>
    <property type="match status" value="1"/>
</dbReference>
<dbReference type="AlphaFoldDB" id="A0A9W8JU76"/>
<dbReference type="PANTHER" id="PTHR31845:SF19">
    <property type="entry name" value="TRANSCRIPTION FACTOR DOMAIN-CONTAINING PROTEIN"/>
    <property type="match status" value="1"/>
</dbReference>
<evidence type="ECO:0000256" key="6">
    <source>
        <dbReference type="ARBA" id="ARBA00023242"/>
    </source>
</evidence>
<organism evidence="9 10">
    <name type="scientific">Agrocybe chaxingu</name>
    <dbReference type="NCBI Taxonomy" id="84603"/>
    <lineage>
        <taxon>Eukaryota</taxon>
        <taxon>Fungi</taxon>
        <taxon>Dikarya</taxon>
        <taxon>Basidiomycota</taxon>
        <taxon>Agaricomycotina</taxon>
        <taxon>Agaricomycetes</taxon>
        <taxon>Agaricomycetidae</taxon>
        <taxon>Agaricales</taxon>
        <taxon>Agaricineae</taxon>
        <taxon>Strophariaceae</taxon>
        <taxon>Agrocybe</taxon>
    </lineage>
</organism>
<accession>A0A9W8JU76</accession>
<dbReference type="SMART" id="SM00066">
    <property type="entry name" value="GAL4"/>
    <property type="match status" value="1"/>
</dbReference>
<evidence type="ECO:0000313" key="9">
    <source>
        <dbReference type="EMBL" id="KAJ3502028.1"/>
    </source>
</evidence>
<dbReference type="Pfam" id="PF04082">
    <property type="entry name" value="Fungal_trans"/>
    <property type="match status" value="1"/>
</dbReference>
<dbReference type="Gene3D" id="4.10.240.10">
    <property type="entry name" value="Zn(2)-C6 fungal-type DNA-binding domain"/>
    <property type="match status" value="1"/>
</dbReference>
<gene>
    <name evidence="9" type="ORF">NLJ89_g9072</name>
</gene>
<reference evidence="9" key="1">
    <citation type="submission" date="2022-07" db="EMBL/GenBank/DDBJ databases">
        <title>Genome Sequence of Agrocybe chaxingu.</title>
        <authorList>
            <person name="Buettner E."/>
        </authorList>
    </citation>
    <scope>NUCLEOTIDE SEQUENCE</scope>
    <source>
        <strain evidence="9">MP-N11</strain>
    </source>
</reference>
<evidence type="ECO:0000256" key="2">
    <source>
        <dbReference type="ARBA" id="ARBA00022723"/>
    </source>
</evidence>
<feature type="region of interest" description="Disordered" evidence="7">
    <location>
        <begin position="90"/>
        <end position="125"/>
    </location>
</feature>
<feature type="compositionally biased region" description="Acidic residues" evidence="7">
    <location>
        <begin position="263"/>
        <end position="272"/>
    </location>
</feature>
<dbReference type="SMART" id="SM00906">
    <property type="entry name" value="Fungal_trans"/>
    <property type="match status" value="1"/>
</dbReference>
<dbReference type="GO" id="GO:0008270">
    <property type="term" value="F:zinc ion binding"/>
    <property type="evidence" value="ECO:0007669"/>
    <property type="project" value="InterPro"/>
</dbReference>
<feature type="region of interest" description="Disordered" evidence="7">
    <location>
        <begin position="806"/>
        <end position="866"/>
    </location>
</feature>
<protein>
    <recommendedName>
        <fullName evidence="8">Zn(2)-C6 fungal-type domain-containing protein</fullName>
    </recommendedName>
</protein>
<dbReference type="EMBL" id="JANKHO010001340">
    <property type="protein sequence ID" value="KAJ3502028.1"/>
    <property type="molecule type" value="Genomic_DNA"/>
</dbReference>
<dbReference type="GO" id="GO:0006351">
    <property type="term" value="P:DNA-templated transcription"/>
    <property type="evidence" value="ECO:0007669"/>
    <property type="project" value="InterPro"/>
</dbReference>
<name>A0A9W8JU76_9AGAR</name>
<dbReference type="InterPro" id="IPR051089">
    <property type="entry name" value="prtT"/>
</dbReference>
<evidence type="ECO:0000259" key="8">
    <source>
        <dbReference type="PROSITE" id="PS50048"/>
    </source>
</evidence>
<feature type="compositionally biased region" description="Polar residues" evidence="7">
    <location>
        <begin position="196"/>
        <end position="208"/>
    </location>
</feature>
<feature type="domain" description="Zn(2)-C6 fungal-type" evidence="8">
    <location>
        <begin position="132"/>
        <end position="165"/>
    </location>
</feature>
<evidence type="ECO:0000313" key="10">
    <source>
        <dbReference type="Proteomes" id="UP001148786"/>
    </source>
</evidence>
<dbReference type="GO" id="GO:0000976">
    <property type="term" value="F:transcription cis-regulatory region binding"/>
    <property type="evidence" value="ECO:0007669"/>
    <property type="project" value="TreeGrafter"/>
</dbReference>
<evidence type="ECO:0000256" key="1">
    <source>
        <dbReference type="ARBA" id="ARBA00004123"/>
    </source>
</evidence>
<keyword evidence="10" id="KW-1185">Reference proteome</keyword>